<comment type="similarity">
    <text evidence="2 7">Belongs to the DedA family.</text>
</comment>
<feature type="transmembrane region" description="Helical" evidence="7">
    <location>
        <begin position="158"/>
        <end position="179"/>
    </location>
</feature>
<evidence type="ECO:0000256" key="2">
    <source>
        <dbReference type="ARBA" id="ARBA00010792"/>
    </source>
</evidence>
<comment type="subcellular location">
    <subcellularLocation>
        <location evidence="1 7">Cell membrane</location>
        <topology evidence="1 7">Multi-pass membrane protein</topology>
    </subcellularLocation>
</comment>
<keyword evidence="4 7" id="KW-0812">Transmembrane</keyword>
<proteinExistence type="inferred from homology"/>
<dbReference type="EMBL" id="JARTFS010000011">
    <property type="protein sequence ID" value="MED4402277.1"/>
    <property type="molecule type" value="Genomic_DNA"/>
</dbReference>
<evidence type="ECO:0000259" key="8">
    <source>
        <dbReference type="Pfam" id="PF09335"/>
    </source>
</evidence>
<evidence type="ECO:0000256" key="5">
    <source>
        <dbReference type="ARBA" id="ARBA00022989"/>
    </source>
</evidence>
<feature type="transmembrane region" description="Helical" evidence="7">
    <location>
        <begin position="185"/>
        <end position="205"/>
    </location>
</feature>
<protein>
    <submittedName>
        <fullName evidence="9">VTT domain-containing protein</fullName>
    </submittedName>
</protein>
<keyword evidence="10" id="KW-1185">Reference proteome</keyword>
<keyword evidence="5 7" id="KW-1133">Transmembrane helix</keyword>
<feature type="domain" description="VTT" evidence="8">
    <location>
        <begin position="46"/>
        <end position="171"/>
    </location>
</feature>
<dbReference type="PANTHER" id="PTHR30353">
    <property type="entry name" value="INNER MEMBRANE PROTEIN DEDA-RELATED"/>
    <property type="match status" value="1"/>
</dbReference>
<comment type="caution">
    <text evidence="9">The sequence shown here is derived from an EMBL/GenBank/DDBJ whole genome shotgun (WGS) entry which is preliminary data.</text>
</comment>
<evidence type="ECO:0000256" key="1">
    <source>
        <dbReference type="ARBA" id="ARBA00004651"/>
    </source>
</evidence>
<evidence type="ECO:0000256" key="3">
    <source>
        <dbReference type="ARBA" id="ARBA00022475"/>
    </source>
</evidence>
<dbReference type="RefSeq" id="WP_066226030.1">
    <property type="nucleotide sequence ID" value="NZ_JARTFQ010000005.1"/>
</dbReference>
<dbReference type="InterPro" id="IPR032816">
    <property type="entry name" value="VTT_dom"/>
</dbReference>
<evidence type="ECO:0000256" key="4">
    <source>
        <dbReference type="ARBA" id="ARBA00022692"/>
    </source>
</evidence>
<evidence type="ECO:0000313" key="10">
    <source>
        <dbReference type="Proteomes" id="UP001342826"/>
    </source>
</evidence>
<dbReference type="Pfam" id="PF09335">
    <property type="entry name" value="VTT_dom"/>
    <property type="match status" value="1"/>
</dbReference>
<evidence type="ECO:0000256" key="7">
    <source>
        <dbReference type="RuleBase" id="RU367016"/>
    </source>
</evidence>
<dbReference type="PANTHER" id="PTHR30353:SF0">
    <property type="entry name" value="TRANSMEMBRANE PROTEIN"/>
    <property type="match status" value="1"/>
</dbReference>
<keyword evidence="3 7" id="KW-1003">Cell membrane</keyword>
<comment type="caution">
    <text evidence="7">Lacks conserved residue(s) required for the propagation of feature annotation.</text>
</comment>
<dbReference type="GeneID" id="301139911"/>
<evidence type="ECO:0000256" key="6">
    <source>
        <dbReference type="ARBA" id="ARBA00023136"/>
    </source>
</evidence>
<keyword evidence="6 7" id="KW-0472">Membrane</keyword>
<dbReference type="InterPro" id="IPR032818">
    <property type="entry name" value="DedA-like"/>
</dbReference>
<name>A0ABU6NYT3_9BACI</name>
<organism evidence="9 10">
    <name type="scientific">Metabacillus fastidiosus</name>
    <dbReference type="NCBI Taxonomy" id="1458"/>
    <lineage>
        <taxon>Bacteria</taxon>
        <taxon>Bacillati</taxon>
        <taxon>Bacillota</taxon>
        <taxon>Bacilli</taxon>
        <taxon>Bacillales</taxon>
        <taxon>Bacillaceae</taxon>
        <taxon>Metabacillus</taxon>
    </lineage>
</organism>
<reference evidence="9 10" key="1">
    <citation type="submission" date="2023-03" db="EMBL/GenBank/DDBJ databases">
        <title>Bacillus Genome Sequencing.</title>
        <authorList>
            <person name="Dunlap C."/>
        </authorList>
    </citation>
    <scope>NUCLEOTIDE SEQUENCE [LARGE SCALE GENOMIC DNA]</scope>
    <source>
        <strain evidence="9 10">NRS-1717</strain>
    </source>
</reference>
<accession>A0ABU6NYT3</accession>
<gene>
    <name evidence="9" type="ORF">P9271_13215</name>
</gene>
<dbReference type="Proteomes" id="UP001342826">
    <property type="component" value="Unassembled WGS sequence"/>
</dbReference>
<feature type="transmembrane region" description="Helical" evidence="7">
    <location>
        <begin position="66"/>
        <end position="87"/>
    </location>
</feature>
<evidence type="ECO:0000313" key="9">
    <source>
        <dbReference type="EMBL" id="MED4402277.1"/>
    </source>
</evidence>
<sequence length="220" mass="24810">MIDAYEFISNFDDNLIYFIDSYGELIYILLFLLVYLKTAFVILTFIPGDSLVFASGALAALDMLNLWILLCLFIAATISGDCQNFSLGKMAKKLHQSRKAKLRLISDNKIETAQNFLHKYGQLSIVLARFVPLMRTTVPFVGGFTSYPFSVFFKYNSLGGIAWTAFWLSAGLLLGNLTWVENNLVLSLFLFSIVPFIIPAIYLIVTKGSLLRKKGMKKRL</sequence>